<dbReference type="InterPro" id="IPR011335">
    <property type="entry name" value="Restrct_endonuc-II-like"/>
</dbReference>
<accession>A0A147BFZ0</accession>
<protein>
    <submittedName>
        <fullName evidence="2">Putative isl2eu-7 hma</fullName>
    </submittedName>
</protein>
<name>A0A147BFZ0_IXORI</name>
<dbReference type="SUPFAM" id="SSF52980">
    <property type="entry name" value="Restriction endonuclease-like"/>
    <property type="match status" value="1"/>
</dbReference>
<reference evidence="2" key="1">
    <citation type="journal article" date="2018" name="PLoS Negl. Trop. Dis.">
        <title>Sialome diversity of ticks revealed by RNAseq of single tick salivary glands.</title>
        <authorList>
            <person name="Perner J."/>
            <person name="Kropackova S."/>
            <person name="Kopacek P."/>
            <person name="Ribeiro J.M."/>
        </authorList>
    </citation>
    <scope>NUCLEOTIDE SEQUENCE</scope>
    <source>
        <strain evidence="2">Siblings of single egg batch collected in Ceske Budejovice</strain>
        <tissue evidence="2">Salivary glands</tissue>
    </source>
</reference>
<dbReference type="PANTHER" id="PTHR46609">
    <property type="entry name" value="EXONUCLEASE, PHAGE-TYPE/RECB, C-TERMINAL DOMAIN-CONTAINING PROTEIN"/>
    <property type="match status" value="1"/>
</dbReference>
<dbReference type="AlphaFoldDB" id="A0A147BFZ0"/>
<dbReference type="EMBL" id="GEGO01005716">
    <property type="protein sequence ID" value="JAR89688.1"/>
    <property type="molecule type" value="Transcribed_RNA"/>
</dbReference>
<dbReference type="CDD" id="cd22343">
    <property type="entry name" value="PDDEXK_lambda_exonuclease-like"/>
    <property type="match status" value="1"/>
</dbReference>
<evidence type="ECO:0000259" key="1">
    <source>
        <dbReference type="Pfam" id="PF09588"/>
    </source>
</evidence>
<dbReference type="InterPro" id="IPR019080">
    <property type="entry name" value="YqaJ_viral_recombinase"/>
</dbReference>
<dbReference type="InterPro" id="IPR011604">
    <property type="entry name" value="PDDEXK-like_dom_sf"/>
</dbReference>
<dbReference type="InterPro" id="IPR051703">
    <property type="entry name" value="NF-kappa-B_Signaling_Reg"/>
</dbReference>
<dbReference type="Pfam" id="PF09588">
    <property type="entry name" value="YqaJ"/>
    <property type="match status" value="1"/>
</dbReference>
<dbReference type="GO" id="GO:0006281">
    <property type="term" value="P:DNA repair"/>
    <property type="evidence" value="ECO:0007669"/>
    <property type="project" value="UniProtKB-ARBA"/>
</dbReference>
<dbReference type="PANTHER" id="PTHR46609:SF7">
    <property type="match status" value="1"/>
</dbReference>
<proteinExistence type="predicted"/>
<dbReference type="Gene3D" id="3.90.320.10">
    <property type="match status" value="1"/>
</dbReference>
<feature type="domain" description="YqaJ viral recombinase" evidence="1">
    <location>
        <begin position="23"/>
        <end position="167"/>
    </location>
</feature>
<organism evidence="2">
    <name type="scientific">Ixodes ricinus</name>
    <name type="common">Common tick</name>
    <name type="synonym">Acarus ricinus</name>
    <dbReference type="NCBI Taxonomy" id="34613"/>
    <lineage>
        <taxon>Eukaryota</taxon>
        <taxon>Metazoa</taxon>
        <taxon>Ecdysozoa</taxon>
        <taxon>Arthropoda</taxon>
        <taxon>Chelicerata</taxon>
        <taxon>Arachnida</taxon>
        <taxon>Acari</taxon>
        <taxon>Parasitiformes</taxon>
        <taxon>Ixodida</taxon>
        <taxon>Ixodoidea</taxon>
        <taxon>Ixodidae</taxon>
        <taxon>Ixodinae</taxon>
        <taxon>Ixodes</taxon>
    </lineage>
</organism>
<feature type="non-terminal residue" evidence="2">
    <location>
        <position position="1"/>
    </location>
</feature>
<evidence type="ECO:0000313" key="2">
    <source>
        <dbReference type="EMBL" id="JAR89688.1"/>
    </source>
</evidence>
<sequence length="248" mass="28571">QVSEARRSELEVATRGQSTNARWHAERKMRLTASYFGKVCRRKDSTRCAPDVRTILCGGSFTSAAMQYGILNEPVALELYRERRGVTVQPCGMFIDLIHGFLAASPDGLIGTDGIAEVKCPESMRKETAKKAAAKYNSRKHEGTDPKLSRTHFFYYQIQGQLHITGRKFCDFIVYTENDIDVQRIERDEEFWQTEMEPFLTRFYKECVLPEIVDPRLERSMKIRDPPYILDAIAEKEGKSKKRKRSES</sequence>